<dbReference type="RefSeq" id="WP_141443516.1">
    <property type="nucleotide sequence ID" value="NZ_CP038231.1"/>
</dbReference>
<reference evidence="4 5" key="1">
    <citation type="submission" date="2019-03" db="EMBL/GenBank/DDBJ databases">
        <title>The complete genome sequence of Swingsia_sp. F3b2 LMG30590(T).</title>
        <authorList>
            <person name="Chua K.-O."/>
            <person name="Chan K.-G."/>
            <person name="See-Too W.-S."/>
        </authorList>
    </citation>
    <scope>NUCLEOTIDE SEQUENCE [LARGE SCALE GENOMIC DNA]</scope>
    <source>
        <strain evidence="4 5">F3b2</strain>
    </source>
</reference>
<dbReference type="OrthoDB" id="7218471at2"/>
<evidence type="ECO:0000313" key="4">
    <source>
        <dbReference type="EMBL" id="QDH13808.1"/>
    </source>
</evidence>
<evidence type="ECO:0000256" key="1">
    <source>
        <dbReference type="ARBA" id="ARBA00022612"/>
    </source>
</evidence>
<dbReference type="PANTHER" id="PTHR37813:SF1">
    <property type="entry name" value="FELS-2 PROPHAGE PROTEIN"/>
    <property type="match status" value="1"/>
</dbReference>
<evidence type="ECO:0000256" key="2">
    <source>
        <dbReference type="SAM" id="Phobius"/>
    </source>
</evidence>
<name>A0A4Y6UB59_9PROT</name>
<organism evidence="4 5">
    <name type="scientific">Formicincola oecophyllae</name>
    <dbReference type="NCBI Taxonomy" id="2558361"/>
    <lineage>
        <taxon>Bacteria</taxon>
        <taxon>Pseudomonadati</taxon>
        <taxon>Pseudomonadota</taxon>
        <taxon>Alphaproteobacteria</taxon>
        <taxon>Acetobacterales</taxon>
        <taxon>Acetobacteraceae</taxon>
        <taxon>Formicincola</taxon>
    </lineage>
</organism>
<feature type="domain" description="Phage tail tape measure protein" evidence="3">
    <location>
        <begin position="272"/>
        <end position="472"/>
    </location>
</feature>
<proteinExistence type="predicted"/>
<dbReference type="Pfam" id="PF10145">
    <property type="entry name" value="PhageMin_Tail"/>
    <property type="match status" value="1"/>
</dbReference>
<feature type="transmembrane region" description="Helical" evidence="2">
    <location>
        <begin position="652"/>
        <end position="670"/>
    </location>
</feature>
<keyword evidence="1" id="KW-1188">Viral release from host cell</keyword>
<dbReference type="AlphaFoldDB" id="A0A4Y6UB59"/>
<dbReference type="NCBIfam" id="TIGR01760">
    <property type="entry name" value="tape_meas_TP901"/>
    <property type="match status" value="1"/>
</dbReference>
<keyword evidence="5" id="KW-1185">Reference proteome</keyword>
<keyword evidence="2" id="KW-0812">Transmembrane</keyword>
<accession>A0A4Y6UB59</accession>
<protein>
    <submittedName>
        <fullName evidence="4">Phage tail tape measure protein</fullName>
    </submittedName>
</protein>
<feature type="transmembrane region" description="Helical" evidence="2">
    <location>
        <begin position="599"/>
        <end position="624"/>
    </location>
</feature>
<dbReference type="InterPro" id="IPR010090">
    <property type="entry name" value="Phage_tape_meas"/>
</dbReference>
<dbReference type="Proteomes" id="UP000318709">
    <property type="component" value="Chromosome"/>
</dbReference>
<dbReference type="KEGG" id="swf:E3E12_06000"/>
<evidence type="ECO:0000313" key="5">
    <source>
        <dbReference type="Proteomes" id="UP000318709"/>
    </source>
</evidence>
<sequence>MSELRAQFELSLADHISGPLGKVLAQFNALDGQLARNVKSARNTNTALAGTTQAADAMAKAMAPAAANAARLDAMTRPLAGTLGEAGQALAGTAENTTRLSEAISPAAAQAQRLAEATQPLGRGLGAVAEVGSGAGRSLNSMASAGGGATSALRGVDEEASRTTALMERLKSAVVGVGEALRGGFAGAGRMAGAGLGSVGRGVGDFRGRLHGLHGAFDTAQNRGMGAAMAGFEIVEPARAAAEYQNNLAHIGIGLDYHGADNDKFVAGLGRQINRLARDTGQSSEQLVEAAGFFSREGYNKTRLDSVLPQVAKIATAYNANPEGTAKTAFAAQESLGIKDKDLKGALAAFAVAGKNADMEFSEMAQLLPQVAASAGAFGVKGRGGVNWLASQLAVVRKSTGTVGEAFTNMDQYIKALTGHSAQLAFKKLGVNALEVEDKARREGKNPLEVMTEIVRRLSKNGTDQHVMTTLFNNQQNHVAAVAILGHQDQEKAIRAKVANADGSVIDNDYATGRHTLKIQVQEFEDAGEQLLRIIGTDFAPVMQAMTEGLHKVAEGFEWLDDHLPGMSAGLLGGVGAVIAITGAVAALGAIAAPLAAGFALVASPVGLAVAGVVALGAALYAVYKYPAQVSAFLHRMTAAADSFLRSHLPGWLVSLGENMLMLVTPIGAIIKIAQTLAAYSGPITSFFSALWGGLKSLFSIHLPSWISSPLKWASHATGLDKAPSLWGEGSTQPGLATSPPKAIVPLPKITFPALMLPTLAVPPPPAPVVNIAAAPVVAPAVHHREGDQTHHNSVVNNHWPAPVLPQPLQVHHHGGDLINNHAGDHNNKSVVQNTWPAPVLPQPVQVHHQEGDRNHSSVVNNHWPAPALLPAPTTPPAPASVVRVMAPPFVPAVAPSPVVHHHEGNLTQHTINNHWPAPVLPQPLQMHHQEGDHITHHADNQTHTHVVNNTVWPAPVLPTIKLPRHPALPTPHQPRREAPQPLPMPVPVVIRQQGEPQRVKVETSLRVRADKGLVVTSPQGKRYGFEAIPVPDAGQMIGRP</sequence>
<dbReference type="EMBL" id="CP038231">
    <property type="protein sequence ID" value="QDH13808.1"/>
    <property type="molecule type" value="Genomic_DNA"/>
</dbReference>
<feature type="transmembrane region" description="Helical" evidence="2">
    <location>
        <begin position="677"/>
        <end position="695"/>
    </location>
</feature>
<keyword evidence="2" id="KW-0472">Membrane</keyword>
<gene>
    <name evidence="4" type="ORF">E3E12_06000</name>
</gene>
<keyword evidence="2" id="KW-1133">Transmembrane helix</keyword>
<dbReference type="PANTHER" id="PTHR37813">
    <property type="entry name" value="FELS-2 PROPHAGE PROTEIN"/>
    <property type="match status" value="1"/>
</dbReference>
<feature type="transmembrane region" description="Helical" evidence="2">
    <location>
        <begin position="571"/>
        <end position="592"/>
    </location>
</feature>
<evidence type="ECO:0000259" key="3">
    <source>
        <dbReference type="Pfam" id="PF10145"/>
    </source>
</evidence>